<dbReference type="InterPro" id="IPR009009">
    <property type="entry name" value="RlpA-like_DPBB"/>
</dbReference>
<evidence type="ECO:0000256" key="3">
    <source>
        <dbReference type="ARBA" id="ARBA00023316"/>
    </source>
</evidence>
<evidence type="ECO:0000256" key="1">
    <source>
        <dbReference type="ARBA" id="ARBA00022729"/>
    </source>
</evidence>
<dbReference type="CDD" id="cd22268">
    <property type="entry name" value="DPBB_RlpA-like"/>
    <property type="match status" value="1"/>
</dbReference>
<dbReference type="GO" id="GO:0000270">
    <property type="term" value="P:peptidoglycan metabolic process"/>
    <property type="evidence" value="ECO:0007669"/>
    <property type="project" value="UniProtKB-UniRule"/>
</dbReference>
<comment type="caution">
    <text evidence="8">The sequence shown here is derived from an EMBL/GenBank/DDBJ whole genome shotgun (WGS) entry which is preliminary data.</text>
</comment>
<name>A0A837NGX0_9GAMM</name>
<keyword evidence="4" id="KW-0472">Membrane</keyword>
<dbReference type="PANTHER" id="PTHR34183">
    <property type="entry name" value="ENDOLYTIC PEPTIDOGLYCAN TRANSGLYCOSYLASE RLPA"/>
    <property type="match status" value="1"/>
</dbReference>
<dbReference type="SUPFAM" id="SSF50685">
    <property type="entry name" value="Barwin-like endoglucanases"/>
    <property type="match status" value="1"/>
</dbReference>
<dbReference type="OrthoDB" id="9779128at2"/>
<dbReference type="Pfam" id="PF03330">
    <property type="entry name" value="DPBB_1"/>
    <property type="match status" value="1"/>
</dbReference>
<dbReference type="AlphaFoldDB" id="A0A837NGX0"/>
<dbReference type="PROSITE" id="PS51257">
    <property type="entry name" value="PROKAR_LIPOPROTEIN"/>
    <property type="match status" value="1"/>
</dbReference>
<keyword evidence="1" id="KW-0732">Signal</keyword>
<dbReference type="InterPro" id="IPR034718">
    <property type="entry name" value="RlpA"/>
</dbReference>
<dbReference type="Gene3D" id="2.40.40.10">
    <property type="entry name" value="RlpA-like domain"/>
    <property type="match status" value="1"/>
</dbReference>
<feature type="domain" description="RlpA-like protein double-psi beta-barrel" evidence="6">
    <location>
        <begin position="80"/>
        <end position="169"/>
    </location>
</feature>
<evidence type="ECO:0000256" key="4">
    <source>
        <dbReference type="HAMAP-Rule" id="MF_02071"/>
    </source>
</evidence>
<evidence type="ECO:0000313" key="9">
    <source>
        <dbReference type="Proteomes" id="UP000053030"/>
    </source>
</evidence>
<dbReference type="EC" id="4.2.2.-" evidence="4"/>
<evidence type="ECO:0000256" key="5">
    <source>
        <dbReference type="RuleBase" id="RU003495"/>
    </source>
</evidence>
<accession>A0A837NGX0</accession>
<gene>
    <name evidence="4" type="primary">rlpA</name>
    <name evidence="8" type="ORF">AFK76_02880</name>
</gene>
<organism evidence="8 9">
    <name type="scientific">Idiomarina zobellii</name>
    <dbReference type="NCBI Taxonomy" id="86103"/>
    <lineage>
        <taxon>Bacteria</taxon>
        <taxon>Pseudomonadati</taxon>
        <taxon>Pseudomonadota</taxon>
        <taxon>Gammaproteobacteria</taxon>
        <taxon>Alteromonadales</taxon>
        <taxon>Idiomarinaceae</taxon>
        <taxon>Idiomarina</taxon>
    </lineage>
</organism>
<dbReference type="Proteomes" id="UP000053030">
    <property type="component" value="Unassembled WGS sequence"/>
</dbReference>
<dbReference type="FunFam" id="2.40.40.10:FF:000003">
    <property type="entry name" value="Endolytic peptidoglycan transglycosylase RlpA"/>
    <property type="match status" value="1"/>
</dbReference>
<dbReference type="PANTHER" id="PTHR34183:SF1">
    <property type="entry name" value="ENDOLYTIC PEPTIDOGLYCAN TRANSGLYCOSYLASE RLPA"/>
    <property type="match status" value="1"/>
</dbReference>
<dbReference type="InterPro" id="IPR007730">
    <property type="entry name" value="SPOR-like_dom"/>
</dbReference>
<evidence type="ECO:0000256" key="2">
    <source>
        <dbReference type="ARBA" id="ARBA00023239"/>
    </source>
</evidence>
<evidence type="ECO:0000259" key="6">
    <source>
        <dbReference type="Pfam" id="PF03330"/>
    </source>
</evidence>
<keyword evidence="4" id="KW-0564">Palmitate</keyword>
<dbReference type="GO" id="GO:0009279">
    <property type="term" value="C:cell outer membrane"/>
    <property type="evidence" value="ECO:0007669"/>
    <property type="project" value="TreeGrafter"/>
</dbReference>
<dbReference type="GO" id="GO:0008932">
    <property type="term" value="F:lytic endotransglycosylase activity"/>
    <property type="evidence" value="ECO:0007669"/>
    <property type="project" value="UniProtKB-UniRule"/>
</dbReference>
<evidence type="ECO:0000259" key="7">
    <source>
        <dbReference type="Pfam" id="PF05036"/>
    </source>
</evidence>
<dbReference type="InterPro" id="IPR036680">
    <property type="entry name" value="SPOR-like_sf"/>
</dbReference>
<evidence type="ECO:0000313" key="8">
    <source>
        <dbReference type="EMBL" id="KPD24566.1"/>
    </source>
</evidence>
<dbReference type="InterPro" id="IPR036908">
    <property type="entry name" value="RlpA-like_sf"/>
</dbReference>
<comment type="function">
    <text evidence="4">Lytic transglycosylase with a strong preference for naked glycan strands that lack stem peptides.</text>
</comment>
<dbReference type="InterPro" id="IPR012997">
    <property type="entry name" value="RplA"/>
</dbReference>
<proteinExistence type="inferred from homology"/>
<dbReference type="GO" id="GO:0042834">
    <property type="term" value="F:peptidoglycan binding"/>
    <property type="evidence" value="ECO:0007669"/>
    <property type="project" value="InterPro"/>
</dbReference>
<comment type="subcellular location">
    <subcellularLocation>
        <location evidence="4">Cell membrane</location>
        <topology evidence="4">Lipid-anchor</topology>
    </subcellularLocation>
</comment>
<reference evidence="8 9" key="1">
    <citation type="submission" date="2015-08" db="EMBL/GenBank/DDBJ databases">
        <title>Genome sequencing and assembly of the deep-sea bacterium Idiomarina zobellii.</title>
        <authorList>
            <person name="Mithoefer S.D."/>
            <person name="Rheaume B.A."/>
            <person name="MacLea K.S."/>
        </authorList>
    </citation>
    <scope>NUCLEOTIDE SEQUENCE [LARGE SCALE GENOMIC DNA]</scope>
    <source>
        <strain evidence="8 9">KMM 231</strain>
    </source>
</reference>
<dbReference type="RefSeq" id="WP_053952801.1">
    <property type="nucleotide sequence ID" value="NZ_FNCB01000002.1"/>
</dbReference>
<feature type="domain" description="SPOR" evidence="7">
    <location>
        <begin position="187"/>
        <end position="257"/>
    </location>
</feature>
<keyword evidence="4" id="KW-1003">Cell membrane</keyword>
<keyword evidence="9" id="KW-1185">Reference proteome</keyword>
<keyword evidence="3 4" id="KW-0961">Cell wall biogenesis/degradation</keyword>
<sequence>MRANKLLFSSLIVILVAGCSSSPSGRYSQHHDSAPTRLPTQAELRNAVPVPEPHSPQGNRDYEVFGRQYQVMDSAQGFAEEGYASWYGNKFHGHLTSNGEYYDMYSMTAAHTRLPLPTYVKVTNLTNNRSVIVRVNDRGPFHPERVIDLSFAAAYKLDMLDSGTAPVRVEAINLETPLASAGEQAKASSYHIQLVASSDKQRLSQIKDHLPTQFKEIATTEQNNGLYKLVLGPVPEHESHDLLERVRANGYPKAFRVKALQNSAAAPDGTAQN</sequence>
<dbReference type="HAMAP" id="MF_02071">
    <property type="entry name" value="RlpA"/>
    <property type="match status" value="1"/>
</dbReference>
<dbReference type="EMBL" id="LHSG01000002">
    <property type="protein sequence ID" value="KPD24566.1"/>
    <property type="molecule type" value="Genomic_DNA"/>
</dbReference>
<keyword evidence="4" id="KW-0449">Lipoprotein</keyword>
<dbReference type="GO" id="GO:0005886">
    <property type="term" value="C:plasma membrane"/>
    <property type="evidence" value="ECO:0007669"/>
    <property type="project" value="UniProtKB-SubCell"/>
</dbReference>
<protein>
    <recommendedName>
        <fullName evidence="4">Endolytic peptidoglycan transglycosylase RlpA</fullName>
        <ecNumber evidence="4">4.2.2.-</ecNumber>
    </recommendedName>
</protein>
<keyword evidence="2 4" id="KW-0456">Lyase</keyword>
<dbReference type="GO" id="GO:0071555">
    <property type="term" value="P:cell wall organization"/>
    <property type="evidence" value="ECO:0007669"/>
    <property type="project" value="UniProtKB-KW"/>
</dbReference>
<comment type="similarity">
    <text evidence="4 5">Belongs to the RlpA family.</text>
</comment>
<dbReference type="Pfam" id="PF05036">
    <property type="entry name" value="SPOR"/>
    <property type="match status" value="1"/>
</dbReference>
<dbReference type="SUPFAM" id="SSF110997">
    <property type="entry name" value="Sporulation related repeat"/>
    <property type="match status" value="1"/>
</dbReference>
<dbReference type="NCBIfam" id="TIGR00413">
    <property type="entry name" value="rlpA"/>
    <property type="match status" value="1"/>
</dbReference>